<name>A0A7S9KS46_EPIFF</name>
<evidence type="ECO:0000313" key="2">
    <source>
        <dbReference type="EMBL" id="QPH00272.1"/>
    </source>
</evidence>
<dbReference type="AlphaFoldDB" id="A0A7S9KS46"/>
<proteinExistence type="predicted"/>
<accession>A0A7S9KS46</accession>
<organism evidence="2 3">
    <name type="scientific">Epichloe festucae (strain Fl1)</name>
    <dbReference type="NCBI Taxonomy" id="877507"/>
    <lineage>
        <taxon>Eukaryota</taxon>
        <taxon>Fungi</taxon>
        <taxon>Dikarya</taxon>
        <taxon>Ascomycota</taxon>
        <taxon>Pezizomycotina</taxon>
        <taxon>Sordariomycetes</taxon>
        <taxon>Hypocreomycetidae</taxon>
        <taxon>Hypocreales</taxon>
        <taxon>Clavicipitaceae</taxon>
        <taxon>Epichloe</taxon>
    </lineage>
</organism>
<keyword evidence="3" id="KW-1185">Reference proteome</keyword>
<feature type="region of interest" description="Disordered" evidence="1">
    <location>
        <begin position="222"/>
        <end position="245"/>
    </location>
</feature>
<feature type="compositionally biased region" description="Polar residues" evidence="1">
    <location>
        <begin position="71"/>
        <end position="81"/>
    </location>
</feature>
<gene>
    <name evidence="2" type="ORF">C2857_003668</name>
</gene>
<evidence type="ECO:0000313" key="3">
    <source>
        <dbReference type="Proteomes" id="UP000594364"/>
    </source>
</evidence>
<reference evidence="2 3" key="1">
    <citation type="journal article" date="2018" name="PLoS Genet.">
        <title>Repeat elements organise 3D genome structure and mediate transcription in the filamentous fungus Epichloe festucae.</title>
        <authorList>
            <person name="Winter D.J."/>
            <person name="Ganley A.R.D."/>
            <person name="Young C.A."/>
            <person name="Liachko I."/>
            <person name="Schardl C.L."/>
            <person name="Dupont P.Y."/>
            <person name="Berry D."/>
            <person name="Ram A."/>
            <person name="Scott B."/>
            <person name="Cox M.P."/>
        </authorList>
    </citation>
    <scope>NUCLEOTIDE SEQUENCE [LARGE SCALE GENOMIC DNA]</scope>
    <source>
        <strain evidence="2 3">Fl1</strain>
    </source>
</reference>
<dbReference type="OrthoDB" id="4956138at2759"/>
<evidence type="ECO:0000256" key="1">
    <source>
        <dbReference type="SAM" id="MobiDB-lite"/>
    </source>
</evidence>
<protein>
    <submittedName>
        <fullName evidence="2">Uncharacterized protein</fullName>
    </submittedName>
</protein>
<sequence length="274" mass="30572">MCNAIRTYRCGRPLKTTERVKCGRPPPRERDGFVATTPDMSFVKVPCPQAYLWQQNWEEDEDCPHCDADASGSTQARNSPGRSYVESPINMNALEIRYSREAAQFDDVSALNRDSLSTWINSAVVSMDLRSSRSSTDFASSVCEKQRMIVVPSSPNALQADFAVGDLTPSIVSCSLSAVPSALSLGRDYNTRKSPTSLNSTSPVLSHHRQIFAKFLGWKQTKPSEQQDPESEPKGSSPEKQTRKRWKAILSRNKSVDSDNSFVCKTAWQIENLR</sequence>
<dbReference type="EMBL" id="CP031387">
    <property type="protein sequence ID" value="QPH00272.1"/>
    <property type="molecule type" value="Genomic_DNA"/>
</dbReference>
<dbReference type="Proteomes" id="UP000594364">
    <property type="component" value="Chromosome 3"/>
</dbReference>
<feature type="region of interest" description="Disordered" evidence="1">
    <location>
        <begin position="64"/>
        <end position="84"/>
    </location>
</feature>